<dbReference type="AlphaFoldDB" id="A0AAP6XMY5"/>
<protein>
    <submittedName>
        <fullName evidence="1">DUF5129 domain-containing protein</fullName>
    </submittedName>
</protein>
<proteinExistence type="predicted"/>
<sequence>MANLSETAAVLGITALVGFGGAAVGYNMVDVPEISQVTMQTHGAPNAIIDDPQQVLSPDDRARLERDTARIDAPEVVTDFHYMVFKTNHKNVLDDVEELLRTQYPDLVDQSKRENGHLADGALIVGVGLDPRQAFVYGGEDVTRELMLDDKSHLTDLQDAMKPGVKDGNIPAGLFRTANQAMNAEALAQKQVDEATDDQIGATIGLGVLGAGATGAGGGGLLAVRGRRRKAVAQARKDYDTVTSEYTRLAGRLDEVDVRANSLTSAFADETLRRQWAEVRDRFLSMNELVHGAAGLNAINMNDDKDVYEHRRQLADAAESVKHVSKAEENIDRLFAVEHGDAAARRADLTKLREDVLRARSEVKGKELKRELDLLMGRIEALDANPNSPTFLDDFVRVLGDYRVILDQVKKKQFSDVKEKQKLRAPAVYETGFWYGGYVPYVQMHSWHAANVQAAKAASSSSSGFSGGVSSSGFSAGGGSSSF</sequence>
<gene>
    <name evidence="1" type="ORF">HC138_07280</name>
</gene>
<name>A0AAP6XMY5_9CORY</name>
<dbReference type="RefSeq" id="WP_167616699.1">
    <property type="nucleotide sequence ID" value="NZ_JAAUVV010000012.1"/>
</dbReference>
<dbReference type="Proteomes" id="UP000591626">
    <property type="component" value="Unassembled WGS sequence"/>
</dbReference>
<organism evidence="1 2">
    <name type="scientific">Corynebacterium coyleae</name>
    <dbReference type="NCBI Taxonomy" id="53374"/>
    <lineage>
        <taxon>Bacteria</taxon>
        <taxon>Bacillati</taxon>
        <taxon>Actinomycetota</taxon>
        <taxon>Actinomycetes</taxon>
        <taxon>Mycobacteriales</taxon>
        <taxon>Corynebacteriaceae</taxon>
        <taxon>Corynebacterium</taxon>
    </lineage>
</organism>
<evidence type="ECO:0000313" key="2">
    <source>
        <dbReference type="Proteomes" id="UP000591626"/>
    </source>
</evidence>
<comment type="caution">
    <text evidence="1">The sequence shown here is derived from an EMBL/GenBank/DDBJ whole genome shotgun (WGS) entry which is preliminary data.</text>
</comment>
<evidence type="ECO:0000313" key="1">
    <source>
        <dbReference type="EMBL" id="NJJ04147.1"/>
    </source>
</evidence>
<reference evidence="1 2" key="1">
    <citation type="submission" date="2020-03" db="EMBL/GenBank/DDBJ databases">
        <title>Draft genome sequences of bacterial isolates from the female urobiome.</title>
        <authorList>
            <person name="Miller-Ensminger T."/>
            <person name="Wolfe A.J."/>
            <person name="Putonti C."/>
        </authorList>
    </citation>
    <scope>NUCLEOTIDE SEQUENCE [LARGE SCALE GENOMIC DNA]</scope>
    <source>
        <strain evidence="1 2">UMB8490</strain>
    </source>
</reference>
<accession>A0AAP6XMY5</accession>
<dbReference type="EMBL" id="JAAUVV010000012">
    <property type="protein sequence ID" value="NJJ04147.1"/>
    <property type="molecule type" value="Genomic_DNA"/>
</dbReference>